<dbReference type="Gene3D" id="4.10.240.10">
    <property type="entry name" value="Zn(2)-C6 fungal-type DNA-binding domain"/>
    <property type="match status" value="1"/>
</dbReference>
<feature type="region of interest" description="Disordered" evidence="6">
    <location>
        <begin position="591"/>
        <end position="610"/>
    </location>
</feature>
<dbReference type="Pfam" id="PF04082">
    <property type="entry name" value="Fungal_trans"/>
    <property type="match status" value="1"/>
</dbReference>
<evidence type="ECO:0000313" key="8">
    <source>
        <dbReference type="EMBL" id="KAF2668054.1"/>
    </source>
</evidence>
<feature type="compositionally biased region" description="Low complexity" evidence="6">
    <location>
        <begin position="1"/>
        <end position="18"/>
    </location>
</feature>
<dbReference type="SMART" id="SM00906">
    <property type="entry name" value="Fungal_trans"/>
    <property type="match status" value="1"/>
</dbReference>
<evidence type="ECO:0000256" key="6">
    <source>
        <dbReference type="SAM" id="MobiDB-lite"/>
    </source>
</evidence>
<dbReference type="EMBL" id="MU004237">
    <property type="protein sequence ID" value="KAF2668054.1"/>
    <property type="molecule type" value="Genomic_DNA"/>
</dbReference>
<dbReference type="GO" id="GO:0006351">
    <property type="term" value="P:DNA-templated transcription"/>
    <property type="evidence" value="ECO:0007669"/>
    <property type="project" value="InterPro"/>
</dbReference>
<dbReference type="InterPro" id="IPR036864">
    <property type="entry name" value="Zn2-C6_fun-type_DNA-bd_sf"/>
</dbReference>
<dbReference type="OrthoDB" id="5600212at2759"/>
<accession>A0A6A6UAW6</accession>
<evidence type="ECO:0000256" key="2">
    <source>
        <dbReference type="ARBA" id="ARBA00022723"/>
    </source>
</evidence>
<protein>
    <recommendedName>
        <fullName evidence="7">Zn(2)-C6 fungal-type domain-containing protein</fullName>
    </recommendedName>
</protein>
<keyword evidence="9" id="KW-1185">Reference proteome</keyword>
<evidence type="ECO:0000259" key="7">
    <source>
        <dbReference type="PROSITE" id="PS50048"/>
    </source>
</evidence>
<feature type="region of interest" description="Disordered" evidence="6">
    <location>
        <begin position="1"/>
        <end position="39"/>
    </location>
</feature>
<feature type="region of interest" description="Disordered" evidence="6">
    <location>
        <begin position="705"/>
        <end position="780"/>
    </location>
</feature>
<organism evidence="8 9">
    <name type="scientific">Microthyrium microscopicum</name>
    <dbReference type="NCBI Taxonomy" id="703497"/>
    <lineage>
        <taxon>Eukaryota</taxon>
        <taxon>Fungi</taxon>
        <taxon>Dikarya</taxon>
        <taxon>Ascomycota</taxon>
        <taxon>Pezizomycotina</taxon>
        <taxon>Dothideomycetes</taxon>
        <taxon>Dothideomycetes incertae sedis</taxon>
        <taxon>Microthyriales</taxon>
        <taxon>Microthyriaceae</taxon>
        <taxon>Microthyrium</taxon>
    </lineage>
</organism>
<evidence type="ECO:0000256" key="4">
    <source>
        <dbReference type="ARBA" id="ARBA00023163"/>
    </source>
</evidence>
<dbReference type="GO" id="GO:0005634">
    <property type="term" value="C:nucleus"/>
    <property type="evidence" value="ECO:0007669"/>
    <property type="project" value="UniProtKB-SubCell"/>
</dbReference>
<proteinExistence type="predicted"/>
<evidence type="ECO:0000256" key="1">
    <source>
        <dbReference type="ARBA" id="ARBA00004123"/>
    </source>
</evidence>
<gene>
    <name evidence="8" type="ORF">BT63DRAFT_426889</name>
</gene>
<dbReference type="CDD" id="cd12148">
    <property type="entry name" value="fungal_TF_MHR"/>
    <property type="match status" value="1"/>
</dbReference>
<reference evidence="8" key="1">
    <citation type="journal article" date="2020" name="Stud. Mycol.">
        <title>101 Dothideomycetes genomes: a test case for predicting lifestyles and emergence of pathogens.</title>
        <authorList>
            <person name="Haridas S."/>
            <person name="Albert R."/>
            <person name="Binder M."/>
            <person name="Bloem J."/>
            <person name="Labutti K."/>
            <person name="Salamov A."/>
            <person name="Andreopoulos B."/>
            <person name="Baker S."/>
            <person name="Barry K."/>
            <person name="Bills G."/>
            <person name="Bluhm B."/>
            <person name="Cannon C."/>
            <person name="Castanera R."/>
            <person name="Culley D."/>
            <person name="Daum C."/>
            <person name="Ezra D."/>
            <person name="Gonzalez J."/>
            <person name="Henrissat B."/>
            <person name="Kuo A."/>
            <person name="Liang C."/>
            <person name="Lipzen A."/>
            <person name="Lutzoni F."/>
            <person name="Magnuson J."/>
            <person name="Mondo S."/>
            <person name="Nolan M."/>
            <person name="Ohm R."/>
            <person name="Pangilinan J."/>
            <person name="Park H.-J."/>
            <person name="Ramirez L."/>
            <person name="Alfaro M."/>
            <person name="Sun H."/>
            <person name="Tritt A."/>
            <person name="Yoshinaga Y."/>
            <person name="Zwiers L.-H."/>
            <person name="Turgeon B."/>
            <person name="Goodwin S."/>
            <person name="Spatafora J."/>
            <person name="Crous P."/>
            <person name="Grigoriev I."/>
        </authorList>
    </citation>
    <scope>NUCLEOTIDE SEQUENCE</scope>
    <source>
        <strain evidence="8">CBS 115976</strain>
    </source>
</reference>
<dbReference type="SMART" id="SM00066">
    <property type="entry name" value="GAL4"/>
    <property type="match status" value="1"/>
</dbReference>
<evidence type="ECO:0000313" key="9">
    <source>
        <dbReference type="Proteomes" id="UP000799302"/>
    </source>
</evidence>
<dbReference type="AlphaFoldDB" id="A0A6A6UAW6"/>
<dbReference type="PANTHER" id="PTHR47338">
    <property type="entry name" value="ZN(II)2CYS6 TRANSCRIPTION FACTOR (EUROFUNG)-RELATED"/>
    <property type="match status" value="1"/>
</dbReference>
<dbReference type="PROSITE" id="PS50048">
    <property type="entry name" value="ZN2_CY6_FUNGAL_2"/>
    <property type="match status" value="1"/>
</dbReference>
<feature type="domain" description="Zn(2)-C6 fungal-type" evidence="7">
    <location>
        <begin position="47"/>
        <end position="77"/>
    </location>
</feature>
<dbReference type="InterPro" id="IPR050815">
    <property type="entry name" value="TF_fung"/>
</dbReference>
<dbReference type="SUPFAM" id="SSF57701">
    <property type="entry name" value="Zn2/Cys6 DNA-binding domain"/>
    <property type="match status" value="1"/>
</dbReference>
<dbReference type="CDD" id="cd00067">
    <property type="entry name" value="GAL4"/>
    <property type="match status" value="1"/>
</dbReference>
<dbReference type="Proteomes" id="UP000799302">
    <property type="component" value="Unassembled WGS sequence"/>
</dbReference>
<dbReference type="GO" id="GO:0003677">
    <property type="term" value="F:DNA binding"/>
    <property type="evidence" value="ECO:0007669"/>
    <property type="project" value="InterPro"/>
</dbReference>
<evidence type="ECO:0000256" key="5">
    <source>
        <dbReference type="ARBA" id="ARBA00023242"/>
    </source>
</evidence>
<name>A0A6A6UAW6_9PEZI</name>
<dbReference type="PANTHER" id="PTHR47338:SF10">
    <property type="entry name" value="TRANSCRIPTION FACTOR DOMAIN-CONTAINING PROTEIN-RELATED"/>
    <property type="match status" value="1"/>
</dbReference>
<dbReference type="GO" id="GO:0008270">
    <property type="term" value="F:zinc ion binding"/>
    <property type="evidence" value="ECO:0007669"/>
    <property type="project" value="InterPro"/>
</dbReference>
<dbReference type="PROSITE" id="PS00463">
    <property type="entry name" value="ZN2_CY6_FUNGAL_1"/>
    <property type="match status" value="1"/>
</dbReference>
<keyword evidence="4" id="KW-0804">Transcription</keyword>
<feature type="compositionally biased region" description="Polar residues" evidence="6">
    <location>
        <begin position="733"/>
        <end position="780"/>
    </location>
</feature>
<dbReference type="InterPro" id="IPR007219">
    <property type="entry name" value="XnlR_reg_dom"/>
</dbReference>
<keyword evidence="2" id="KW-0479">Metal-binding</keyword>
<feature type="compositionally biased region" description="Polar residues" evidence="6">
    <location>
        <begin position="108"/>
        <end position="134"/>
    </location>
</feature>
<sequence length="864" mass="95399">MAPESSSSPDDSFFNDLSRQPSDSSKGEKNTETVGDNENQPRAKRIACVLCRKRKLRCDGARPKCGTCSRLSHDCGYDEVRKKSGPKRGYVKLLEARLQHVETMLKTTDGQPATNGSFDSHNKSLANTNSSNAPYNPDASGDGGPLMTGLGGLPPVQDRSSNFTEMISIGTEEALPPQDVIDELHDIYFRQCHPSIPMIHQPRYLAAMNLIPGMRPPVCLRYIMWCLAASVSDKYHNLTDEFYHRARKYAELDEMKGHGESILTVGHCQTWLLLAWYEFKLMYFPRAWQDTGRAGSLALMMGLYRIDGSGLDVKQCLPPPKDWTEREERRRTFWMCFCADRYASIGTGWALRLDERDIMTLLPASDDAYLKSQPEPAISLEQAFSLAGSTNISAISSVIIIACLLGRNLTHLHRPTPHDNEEDLNGEFWQRHRQLESLLANICLALPDHLRIPGGLPDPNVIFMNMMLHTSVICLHQAAIYKADRNRLPQNIISESRARCVTGASEITRIMKMMSHIDLGTLNPFLAFCLYVAARVFVQYLKWRPTDQSMIASLQFLGTAMHILKRKNPLTESFLAQLEVDLEGTGIVIGPQTRNPWTERQRQQNQKNQKAMPGIIPTEVAVSAPEKCTSIFEITETQTTVNPDPSVFHAPNMNPQNFGLNGQINIDMDNSFNLSAGSPSAFQLPNRTKSSPFRGPVLAMAEGMGIGADNANTPSSTDMDYSGTGSSSSRSRNPSFKGNSPASFTPPSANDDQSQTTTHSMHGNSKNSPRTMDGSSALPTPNMASAADVMFFGVPDPTFNGFAGGQMFGNSYMNDGSSGMTPGWDMGNVDVSTTTGLTPMADWTETGHTWNMQASSGFQEERNG</sequence>
<keyword evidence="5" id="KW-0539">Nucleus</keyword>
<keyword evidence="3" id="KW-0805">Transcription regulation</keyword>
<comment type="subcellular location">
    <subcellularLocation>
        <location evidence="1">Nucleus</location>
    </subcellularLocation>
</comment>
<dbReference type="Pfam" id="PF00172">
    <property type="entry name" value="Zn_clus"/>
    <property type="match status" value="1"/>
</dbReference>
<evidence type="ECO:0000256" key="3">
    <source>
        <dbReference type="ARBA" id="ARBA00023015"/>
    </source>
</evidence>
<dbReference type="InterPro" id="IPR001138">
    <property type="entry name" value="Zn2Cys6_DnaBD"/>
</dbReference>
<dbReference type="GO" id="GO:0000981">
    <property type="term" value="F:DNA-binding transcription factor activity, RNA polymerase II-specific"/>
    <property type="evidence" value="ECO:0007669"/>
    <property type="project" value="InterPro"/>
</dbReference>
<feature type="compositionally biased region" description="Low complexity" evidence="6">
    <location>
        <begin position="715"/>
        <end position="732"/>
    </location>
</feature>
<feature type="region of interest" description="Disordered" evidence="6">
    <location>
        <begin position="108"/>
        <end position="148"/>
    </location>
</feature>